<feature type="compositionally biased region" description="Low complexity" evidence="8">
    <location>
        <begin position="445"/>
        <end position="457"/>
    </location>
</feature>
<keyword evidence="3" id="KW-0472">Membrane</keyword>
<dbReference type="HOGENOM" id="CLU_037962_1_0_1"/>
<protein>
    <recommendedName>
        <fullName evidence="10">Tim10-like domain-containing protein</fullName>
    </recommendedName>
</protein>
<dbReference type="eggNOG" id="KOG3489">
    <property type="taxonomic scope" value="Eukaryota"/>
</dbReference>
<evidence type="ECO:0000256" key="5">
    <source>
        <dbReference type="ARBA" id="ARBA00023010"/>
    </source>
</evidence>
<dbReference type="STRING" id="665912.M2SZF5"/>
<feature type="domain" description="Tim10-like" evidence="10">
    <location>
        <begin position="469"/>
        <end position="533"/>
    </location>
</feature>
<dbReference type="AlphaFoldDB" id="M2SZF5"/>
<proteinExistence type="inferred from homology"/>
<feature type="compositionally biased region" description="Polar residues" evidence="8">
    <location>
        <begin position="421"/>
        <end position="433"/>
    </location>
</feature>
<dbReference type="RefSeq" id="XP_007697285.1">
    <property type="nucleotide sequence ID" value="XM_007699095.1"/>
</dbReference>
<name>M2SZF5_COCSN</name>
<dbReference type="InterPro" id="IPR004217">
    <property type="entry name" value="Tim10-like"/>
</dbReference>
<keyword evidence="3" id="KW-0496">Mitochondrion</keyword>
<sequence length="537" mass="59807">MRSLLLIACAICATFVHALVPDIPSGTITSAANKTLPSKNLLEGWSEATNAAADDPWTLSVARDAKLLQGMRSSDADAASLYGLETTAESPFDGNLIEGLREWGYNDNNDALAKQADSECNFDSRNGHMLKKTFTDLGIGTNSKGKGGPNQCFAIEHANGPAVKLGDNGKMSEKADQRYEVCGKQYRVTNAEHTIGVNAEAGAVYAMQLSSAAKAARRLWKRAPLTEELPAIRSVSDIAWAFWNRAHDLQGLDNIKYLFVAMIINKETNQHVRRALGTLSPPKDEPDGWPGHDFTMDTDEGKVLLGSLVGRWAGYFLIQHKRQLRGNKYIANVRVFKSEKEGSWPYFLFHIAGPGTAPIWKRSASTDSVEGYVDAGPKVIMRSKDGRYMVREHYVKKFCQTNTHQPYIPKRKNNRFAQTPRFATTPNHSFRNHQSNERKKKSTMDSLGSGLGNLDLSKLSDRDKQELQQFAMNEGQKARIQSSIHSLTDTCFRKCIPTGTVKSGKLDKYEEPCMRQCVDRFLDANLVVLRELERLRG</sequence>
<feature type="region of interest" description="Disordered" evidence="8">
    <location>
        <begin position="421"/>
        <end position="458"/>
    </location>
</feature>
<reference evidence="12" key="2">
    <citation type="journal article" date="2013" name="PLoS Genet.">
        <title>Comparative genome structure, secondary metabolite, and effector coding capacity across Cochliobolus pathogens.</title>
        <authorList>
            <person name="Condon B.J."/>
            <person name="Leng Y."/>
            <person name="Wu D."/>
            <person name="Bushley K.E."/>
            <person name="Ohm R.A."/>
            <person name="Otillar R."/>
            <person name="Martin J."/>
            <person name="Schackwitz W."/>
            <person name="Grimwood J."/>
            <person name="MohdZainudin N."/>
            <person name="Xue C."/>
            <person name="Wang R."/>
            <person name="Manning V.A."/>
            <person name="Dhillon B."/>
            <person name="Tu Z.J."/>
            <person name="Steffenson B.J."/>
            <person name="Salamov A."/>
            <person name="Sun H."/>
            <person name="Lowry S."/>
            <person name="LaButti K."/>
            <person name="Han J."/>
            <person name="Copeland A."/>
            <person name="Lindquist E."/>
            <person name="Barry K."/>
            <person name="Schmutz J."/>
            <person name="Baker S.E."/>
            <person name="Ciuffetti L.M."/>
            <person name="Grigoriev I.V."/>
            <person name="Zhong S."/>
            <person name="Turgeon B.G."/>
        </authorList>
    </citation>
    <scope>NUCLEOTIDE SEQUENCE [LARGE SCALE GENOMIC DNA]</scope>
    <source>
        <strain evidence="12">ND90Pr / ATCC 201652</strain>
    </source>
</reference>
<evidence type="ECO:0000256" key="7">
    <source>
        <dbReference type="ARBA" id="ARBA00023186"/>
    </source>
</evidence>
<dbReference type="Gene3D" id="1.10.287.810">
    <property type="entry name" value="Mitochondrial import inner membrane translocase subunit tim13 like domains"/>
    <property type="match status" value="1"/>
</dbReference>
<dbReference type="OMA" id="DIAWAFW"/>
<dbReference type="GO" id="GO:0005743">
    <property type="term" value="C:mitochondrial inner membrane"/>
    <property type="evidence" value="ECO:0007669"/>
    <property type="project" value="UniProtKB-SubCell"/>
</dbReference>
<dbReference type="OrthoDB" id="5337308at2759"/>
<evidence type="ECO:0000256" key="4">
    <source>
        <dbReference type="ARBA" id="ARBA00022927"/>
    </source>
</evidence>
<dbReference type="GO" id="GO:0015031">
    <property type="term" value="P:protein transport"/>
    <property type="evidence" value="ECO:0007669"/>
    <property type="project" value="UniProtKB-KW"/>
</dbReference>
<evidence type="ECO:0000313" key="11">
    <source>
        <dbReference type="EMBL" id="EMD67690.1"/>
    </source>
</evidence>
<evidence type="ECO:0000256" key="1">
    <source>
        <dbReference type="ARBA" id="ARBA00004137"/>
    </source>
</evidence>
<organism evidence="11 12">
    <name type="scientific">Cochliobolus sativus (strain ND90Pr / ATCC 201652)</name>
    <name type="common">Common root rot and spot blotch fungus</name>
    <name type="synonym">Bipolaris sorokiniana</name>
    <dbReference type="NCBI Taxonomy" id="665912"/>
    <lineage>
        <taxon>Eukaryota</taxon>
        <taxon>Fungi</taxon>
        <taxon>Dikarya</taxon>
        <taxon>Ascomycota</taxon>
        <taxon>Pezizomycotina</taxon>
        <taxon>Dothideomycetes</taxon>
        <taxon>Pleosporomycetidae</taxon>
        <taxon>Pleosporales</taxon>
        <taxon>Pleosporineae</taxon>
        <taxon>Pleosporaceae</taxon>
        <taxon>Bipolaris</taxon>
    </lineage>
</organism>
<reference evidence="11 12" key="1">
    <citation type="journal article" date="2012" name="PLoS Pathog.">
        <title>Diverse lifestyles and strategies of plant pathogenesis encoded in the genomes of eighteen Dothideomycetes fungi.</title>
        <authorList>
            <person name="Ohm R.A."/>
            <person name="Feau N."/>
            <person name="Henrissat B."/>
            <person name="Schoch C.L."/>
            <person name="Horwitz B.A."/>
            <person name="Barry K.W."/>
            <person name="Condon B.J."/>
            <person name="Copeland A.C."/>
            <person name="Dhillon B."/>
            <person name="Glaser F."/>
            <person name="Hesse C.N."/>
            <person name="Kosti I."/>
            <person name="LaButti K."/>
            <person name="Lindquist E.A."/>
            <person name="Lucas S."/>
            <person name="Salamov A.A."/>
            <person name="Bradshaw R.E."/>
            <person name="Ciuffetti L."/>
            <person name="Hamelin R.C."/>
            <person name="Kema G.H.J."/>
            <person name="Lawrence C."/>
            <person name="Scott J.A."/>
            <person name="Spatafora J.W."/>
            <person name="Turgeon B.G."/>
            <person name="de Wit P.J.G.M."/>
            <person name="Zhong S."/>
            <person name="Goodwin S.B."/>
            <person name="Grigoriev I.V."/>
        </authorList>
    </citation>
    <scope>NUCLEOTIDE SEQUENCE [LARGE SCALE GENOMIC DNA]</scope>
    <source>
        <strain evidence="12">ND90Pr / ATCC 201652</strain>
    </source>
</reference>
<keyword evidence="7" id="KW-0143">Chaperone</keyword>
<keyword evidence="6" id="KW-1015">Disulfide bond</keyword>
<feature type="signal peptide" evidence="9">
    <location>
        <begin position="1"/>
        <end position="18"/>
    </location>
</feature>
<keyword evidence="4" id="KW-0813">Transport</keyword>
<dbReference type="GeneID" id="19140895"/>
<evidence type="ECO:0000256" key="9">
    <source>
        <dbReference type="SAM" id="SignalP"/>
    </source>
</evidence>
<dbReference type="InterPro" id="IPR035427">
    <property type="entry name" value="Tim10-like_dom_sf"/>
</dbReference>
<keyword evidence="9" id="KW-0732">Signal</keyword>
<evidence type="ECO:0000313" key="12">
    <source>
        <dbReference type="Proteomes" id="UP000016934"/>
    </source>
</evidence>
<evidence type="ECO:0000256" key="3">
    <source>
        <dbReference type="ARBA" id="ARBA00022792"/>
    </source>
</evidence>
<dbReference type="KEGG" id="bsc:COCSADRAFT_82492"/>
<keyword evidence="5" id="KW-0811">Translocation</keyword>
<feature type="chain" id="PRO_5004026123" description="Tim10-like domain-containing protein" evidence="9">
    <location>
        <begin position="19"/>
        <end position="537"/>
    </location>
</feature>
<accession>M2SZF5</accession>
<gene>
    <name evidence="11" type="ORF">COCSADRAFT_82492</name>
</gene>
<keyword evidence="3" id="KW-0999">Mitochondrion inner membrane</keyword>
<dbReference type="Pfam" id="PF02953">
    <property type="entry name" value="zf-Tim10_DDP"/>
    <property type="match status" value="1"/>
</dbReference>
<dbReference type="SUPFAM" id="SSF144122">
    <property type="entry name" value="Tim10-like"/>
    <property type="match status" value="1"/>
</dbReference>
<comment type="similarity">
    <text evidence="2">Belongs to the small Tim family.</text>
</comment>
<evidence type="ECO:0000256" key="2">
    <source>
        <dbReference type="ARBA" id="ARBA00006720"/>
    </source>
</evidence>
<dbReference type="EMBL" id="KB445639">
    <property type="protein sequence ID" value="EMD67690.1"/>
    <property type="molecule type" value="Genomic_DNA"/>
</dbReference>
<keyword evidence="4" id="KW-0653">Protein transport</keyword>
<dbReference type="Proteomes" id="UP000016934">
    <property type="component" value="Unassembled WGS sequence"/>
</dbReference>
<evidence type="ECO:0000259" key="10">
    <source>
        <dbReference type="Pfam" id="PF02953"/>
    </source>
</evidence>
<comment type="subcellular location">
    <subcellularLocation>
        <location evidence="1">Mitochondrion inner membrane</location>
        <topology evidence="1">Peripheral membrane protein</topology>
        <orientation evidence="1">Intermembrane side</orientation>
    </subcellularLocation>
</comment>
<keyword evidence="12" id="KW-1185">Reference proteome</keyword>
<evidence type="ECO:0000256" key="8">
    <source>
        <dbReference type="SAM" id="MobiDB-lite"/>
    </source>
</evidence>
<evidence type="ECO:0000256" key="6">
    <source>
        <dbReference type="ARBA" id="ARBA00023157"/>
    </source>
</evidence>